<dbReference type="PRINTS" id="PR00059">
    <property type="entry name" value="RIBOSOMALL6"/>
</dbReference>
<evidence type="ECO:0000256" key="4">
    <source>
        <dbReference type="ARBA" id="ARBA00022980"/>
    </source>
</evidence>
<evidence type="ECO:0000256" key="3">
    <source>
        <dbReference type="ARBA" id="ARBA00022884"/>
    </source>
</evidence>
<sequence>MSRISKNPVAVPSNVDVTIASTKITVKGPNGVLEQNVNPHISLKHENQSILVDMKIDSKEVHAQSGTIRSLIANMVQGVTTGFERKLQLVGVGYRAQLNGSNINLNLGYSHPINYKIPDGINIEITTPTEIVIKGIDKQKVGQTAAEIRAFRKPEPYKGKGVRYDDEVVQLKEAKKK</sequence>
<evidence type="ECO:0000256" key="5">
    <source>
        <dbReference type="ARBA" id="ARBA00023274"/>
    </source>
</evidence>
<dbReference type="AlphaFoldDB" id="A0A1H8ES27"/>
<dbReference type="Proteomes" id="UP000199459">
    <property type="component" value="Unassembled WGS sequence"/>
</dbReference>
<dbReference type="NCBIfam" id="TIGR03654">
    <property type="entry name" value="L6_bact"/>
    <property type="match status" value="1"/>
</dbReference>
<reference evidence="10 11" key="1">
    <citation type="submission" date="2016-10" db="EMBL/GenBank/DDBJ databases">
        <authorList>
            <person name="de Groot N.N."/>
        </authorList>
    </citation>
    <scope>NUCLEOTIDE SEQUENCE [LARGE SCALE GENOMIC DNA]</scope>
    <source>
        <strain evidence="10 11">Nm22</strain>
    </source>
</reference>
<evidence type="ECO:0000313" key="11">
    <source>
        <dbReference type="Proteomes" id="UP000199459"/>
    </source>
</evidence>
<evidence type="ECO:0000256" key="7">
    <source>
        <dbReference type="RuleBase" id="RU003869"/>
    </source>
</evidence>
<feature type="domain" description="Large ribosomal subunit protein uL6 alpha-beta" evidence="9">
    <location>
        <begin position="90"/>
        <end position="164"/>
    </location>
</feature>
<dbReference type="FunFam" id="3.90.930.12:FF:000001">
    <property type="entry name" value="50S ribosomal protein L6"/>
    <property type="match status" value="1"/>
</dbReference>
<evidence type="ECO:0000256" key="8">
    <source>
        <dbReference type="RuleBase" id="RU003870"/>
    </source>
</evidence>
<gene>
    <name evidence="6" type="primary">rplF</name>
    <name evidence="10" type="ORF">SAMN05216325_110109</name>
</gene>
<feature type="domain" description="Large ribosomal subunit protein uL6 alpha-beta" evidence="9">
    <location>
        <begin position="11"/>
        <end position="82"/>
    </location>
</feature>
<dbReference type="InterPro" id="IPR019906">
    <property type="entry name" value="Ribosomal_uL6_bac-type"/>
</dbReference>
<comment type="similarity">
    <text evidence="1 6 7">Belongs to the universal ribosomal protein uL6 family.</text>
</comment>
<evidence type="ECO:0000256" key="1">
    <source>
        <dbReference type="ARBA" id="ARBA00009356"/>
    </source>
</evidence>
<dbReference type="FunFam" id="3.90.930.12:FF:000002">
    <property type="entry name" value="50S ribosomal protein L6"/>
    <property type="match status" value="1"/>
</dbReference>
<dbReference type="InterPro" id="IPR036789">
    <property type="entry name" value="Ribosomal_uL6-like_a/b-dom_sf"/>
</dbReference>
<dbReference type="RefSeq" id="WP_090631401.1">
    <property type="nucleotide sequence ID" value="NZ_FOCP01000010.1"/>
</dbReference>
<evidence type="ECO:0000256" key="2">
    <source>
        <dbReference type="ARBA" id="ARBA00022730"/>
    </source>
</evidence>
<dbReference type="Pfam" id="PF00347">
    <property type="entry name" value="Ribosomal_L6"/>
    <property type="match status" value="2"/>
</dbReference>
<accession>A0A1H8ES27</accession>
<proteinExistence type="inferred from homology"/>
<dbReference type="PIRSF" id="PIRSF002162">
    <property type="entry name" value="Ribosomal_L6"/>
    <property type="match status" value="1"/>
</dbReference>
<dbReference type="InterPro" id="IPR020040">
    <property type="entry name" value="Ribosomal_uL6_a/b-dom"/>
</dbReference>
<dbReference type="InterPro" id="IPR000702">
    <property type="entry name" value="Ribosomal_uL6-like"/>
</dbReference>
<dbReference type="PANTHER" id="PTHR11655:SF14">
    <property type="entry name" value="LARGE RIBOSOMAL SUBUNIT PROTEIN UL6M"/>
    <property type="match status" value="1"/>
</dbReference>
<dbReference type="EMBL" id="FOCP01000010">
    <property type="protein sequence ID" value="SEN22381.1"/>
    <property type="molecule type" value="Genomic_DNA"/>
</dbReference>
<dbReference type="GO" id="GO:0003735">
    <property type="term" value="F:structural constituent of ribosome"/>
    <property type="evidence" value="ECO:0007669"/>
    <property type="project" value="UniProtKB-UniRule"/>
</dbReference>
<dbReference type="PANTHER" id="PTHR11655">
    <property type="entry name" value="60S/50S RIBOSOMAL PROTEIN L6/L9"/>
    <property type="match status" value="1"/>
</dbReference>
<dbReference type="Gene3D" id="3.90.930.12">
    <property type="entry name" value="Ribosomal protein L6, alpha-beta domain"/>
    <property type="match status" value="2"/>
</dbReference>
<dbReference type="OrthoDB" id="9805007at2"/>
<dbReference type="GO" id="GO:0002181">
    <property type="term" value="P:cytoplasmic translation"/>
    <property type="evidence" value="ECO:0007669"/>
    <property type="project" value="TreeGrafter"/>
</dbReference>
<comment type="function">
    <text evidence="6 8">This protein binds to the 23S rRNA, and is important in its secondary structure. It is located near the subunit interface in the base of the L7/L12 stalk, and near the tRNA binding site of the peptidyltransferase center.</text>
</comment>
<dbReference type="GO" id="GO:0019843">
    <property type="term" value="F:rRNA binding"/>
    <property type="evidence" value="ECO:0007669"/>
    <property type="project" value="UniProtKB-UniRule"/>
</dbReference>
<evidence type="ECO:0000313" key="10">
    <source>
        <dbReference type="EMBL" id="SEN22381.1"/>
    </source>
</evidence>
<evidence type="ECO:0000259" key="9">
    <source>
        <dbReference type="Pfam" id="PF00347"/>
    </source>
</evidence>
<dbReference type="STRING" id="917.SAMN05216326_13118"/>
<dbReference type="SUPFAM" id="SSF56053">
    <property type="entry name" value="Ribosomal protein L6"/>
    <property type="match status" value="2"/>
</dbReference>
<dbReference type="InterPro" id="IPR002358">
    <property type="entry name" value="Ribosomal_uL6_CS"/>
</dbReference>
<keyword evidence="5 6" id="KW-0687">Ribonucleoprotein</keyword>
<keyword evidence="3 6" id="KW-0694">RNA-binding</keyword>
<keyword evidence="4 6" id="KW-0689">Ribosomal protein</keyword>
<organism evidence="10 11">
    <name type="scientific">Nitrosomonas marina</name>
    <dbReference type="NCBI Taxonomy" id="917"/>
    <lineage>
        <taxon>Bacteria</taxon>
        <taxon>Pseudomonadati</taxon>
        <taxon>Pseudomonadota</taxon>
        <taxon>Betaproteobacteria</taxon>
        <taxon>Nitrosomonadales</taxon>
        <taxon>Nitrosomonadaceae</taxon>
        <taxon>Nitrosomonas</taxon>
    </lineage>
</organism>
<dbReference type="HAMAP" id="MF_01365_B">
    <property type="entry name" value="Ribosomal_uL6_B"/>
    <property type="match status" value="1"/>
</dbReference>
<comment type="subunit">
    <text evidence="6">Part of the 50S ribosomal subunit.</text>
</comment>
<dbReference type="PROSITE" id="PS00525">
    <property type="entry name" value="RIBOSOMAL_L6_1"/>
    <property type="match status" value="1"/>
</dbReference>
<name>A0A1H8ES27_9PROT</name>
<evidence type="ECO:0000256" key="6">
    <source>
        <dbReference type="HAMAP-Rule" id="MF_01365"/>
    </source>
</evidence>
<protein>
    <recommendedName>
        <fullName evidence="6">Large ribosomal subunit protein uL6</fullName>
    </recommendedName>
</protein>
<dbReference type="GO" id="GO:0022625">
    <property type="term" value="C:cytosolic large ribosomal subunit"/>
    <property type="evidence" value="ECO:0007669"/>
    <property type="project" value="UniProtKB-UniRule"/>
</dbReference>
<keyword evidence="2 6" id="KW-0699">rRNA-binding</keyword>